<gene>
    <name evidence="6" type="ORF">TTRE_0000689101</name>
</gene>
<keyword evidence="4" id="KW-1015">Disulfide bond</keyword>
<reference evidence="6" key="1">
    <citation type="submission" date="2014-01" db="EMBL/GenBank/DDBJ databases">
        <authorList>
            <person name="Aslett M."/>
        </authorList>
    </citation>
    <scope>NUCLEOTIDE SEQUENCE</scope>
</reference>
<feature type="domain" description="TIL" evidence="5">
    <location>
        <begin position="13"/>
        <end position="69"/>
    </location>
</feature>
<dbReference type="InterPro" id="IPR036084">
    <property type="entry name" value="Ser_inhib-like_sf"/>
</dbReference>
<dbReference type="PANTHER" id="PTHR23259">
    <property type="entry name" value="RIDDLE"/>
    <property type="match status" value="1"/>
</dbReference>
<dbReference type="Pfam" id="PF01826">
    <property type="entry name" value="TIL"/>
    <property type="match status" value="1"/>
</dbReference>
<evidence type="ECO:0000313" key="6">
    <source>
        <dbReference type="EMBL" id="CDW58571.1"/>
    </source>
</evidence>
<proteinExistence type="inferred from homology"/>
<name>A0A077ZDY0_TRITR</name>
<organism evidence="6 7">
    <name type="scientific">Trichuris trichiura</name>
    <name type="common">Whipworm</name>
    <name type="synonym">Trichocephalus trichiurus</name>
    <dbReference type="NCBI Taxonomy" id="36087"/>
    <lineage>
        <taxon>Eukaryota</taxon>
        <taxon>Metazoa</taxon>
        <taxon>Ecdysozoa</taxon>
        <taxon>Nematoda</taxon>
        <taxon>Enoplea</taxon>
        <taxon>Dorylaimia</taxon>
        <taxon>Trichinellida</taxon>
        <taxon>Trichuridae</taxon>
        <taxon>Trichuris</taxon>
    </lineage>
</organism>
<evidence type="ECO:0000256" key="3">
    <source>
        <dbReference type="ARBA" id="ARBA00022900"/>
    </source>
</evidence>
<keyword evidence="3" id="KW-0722">Serine protease inhibitor</keyword>
<keyword evidence="7" id="KW-1185">Reference proteome</keyword>
<dbReference type="GO" id="GO:0004867">
    <property type="term" value="F:serine-type endopeptidase inhibitor activity"/>
    <property type="evidence" value="ECO:0007669"/>
    <property type="project" value="UniProtKB-KW"/>
</dbReference>
<keyword evidence="2" id="KW-0646">Protease inhibitor</keyword>
<dbReference type="PANTHER" id="PTHR23259:SF70">
    <property type="entry name" value="ACCESSORY GLAND PROTEIN ACP62F-RELATED"/>
    <property type="match status" value="1"/>
</dbReference>
<evidence type="ECO:0000313" key="7">
    <source>
        <dbReference type="Proteomes" id="UP000030665"/>
    </source>
</evidence>
<protein>
    <submittedName>
        <fullName evidence="6">Chymotrypsin-elastase inhibitor ixodidin</fullName>
    </submittedName>
</protein>
<dbReference type="AlphaFoldDB" id="A0A077ZDY0"/>
<dbReference type="InterPro" id="IPR002919">
    <property type="entry name" value="TIL_dom"/>
</dbReference>
<dbReference type="Proteomes" id="UP000030665">
    <property type="component" value="Unassembled WGS sequence"/>
</dbReference>
<evidence type="ECO:0000256" key="1">
    <source>
        <dbReference type="ARBA" id="ARBA00007611"/>
    </source>
</evidence>
<evidence type="ECO:0000256" key="4">
    <source>
        <dbReference type="ARBA" id="ARBA00023157"/>
    </source>
</evidence>
<accession>A0A077ZDY0</accession>
<comment type="similarity">
    <text evidence="1">Belongs to the serine protease inhibitor-like (TIL domain-containing) family.</text>
</comment>
<dbReference type="FunFam" id="2.10.25.10:FF:000055">
    <property type="entry name" value="alpha-tectorin isoform X1"/>
    <property type="match status" value="1"/>
</dbReference>
<reference evidence="6" key="2">
    <citation type="submission" date="2014-03" db="EMBL/GenBank/DDBJ databases">
        <title>The whipworm genome and dual-species transcriptomics of an intimate host-pathogen interaction.</title>
        <authorList>
            <person name="Foth B.J."/>
            <person name="Tsai I.J."/>
            <person name="Reid A.J."/>
            <person name="Bancroft A.J."/>
            <person name="Nichol S."/>
            <person name="Tracey A."/>
            <person name="Holroyd N."/>
            <person name="Cotton J.A."/>
            <person name="Stanley E.J."/>
            <person name="Zarowiecki M."/>
            <person name="Liu J.Z."/>
            <person name="Huckvale T."/>
            <person name="Cooper P.J."/>
            <person name="Grencis R.K."/>
            <person name="Berriman M."/>
        </authorList>
    </citation>
    <scope>NUCLEOTIDE SEQUENCE [LARGE SCALE GENOMIC DNA]</scope>
</reference>
<dbReference type="OrthoDB" id="5912264at2759"/>
<dbReference type="SUPFAM" id="SSF57567">
    <property type="entry name" value="Serine protease inhibitors"/>
    <property type="match status" value="1"/>
</dbReference>
<dbReference type="EMBL" id="HG806370">
    <property type="protein sequence ID" value="CDW58571.1"/>
    <property type="molecule type" value="Genomic_DNA"/>
</dbReference>
<sequence length="69" mass="7569">MLSCEILVAYQTCGPNQEYVKCGSACPLTCKDVKHPRPKVCTMQCVSGCFCKSGYALNDSKRCVPKKDC</sequence>
<evidence type="ECO:0000259" key="5">
    <source>
        <dbReference type="Pfam" id="PF01826"/>
    </source>
</evidence>
<dbReference type="STRING" id="36087.A0A077ZDY0"/>
<dbReference type="CDD" id="cd19941">
    <property type="entry name" value="TIL"/>
    <property type="match status" value="1"/>
</dbReference>
<dbReference type="Gene3D" id="2.10.25.10">
    <property type="entry name" value="Laminin"/>
    <property type="match status" value="1"/>
</dbReference>
<dbReference type="InterPro" id="IPR051368">
    <property type="entry name" value="SerProtInhib-TIL_Domain"/>
</dbReference>
<evidence type="ECO:0000256" key="2">
    <source>
        <dbReference type="ARBA" id="ARBA00022690"/>
    </source>
</evidence>